<evidence type="ECO:0000313" key="1">
    <source>
        <dbReference type="EMBL" id="WWQ61741.1"/>
    </source>
</evidence>
<dbReference type="AlphaFoldDB" id="A0AAX4L3W2"/>
<name>A0AAX4L3W2_9CREN</name>
<dbReference type="Pfam" id="PF16239">
    <property type="entry name" value="DUF4898"/>
    <property type="match status" value="1"/>
</dbReference>
<organism evidence="1 2">
    <name type="scientific">Sulfolobus tengchongensis</name>
    <dbReference type="NCBI Taxonomy" id="207809"/>
    <lineage>
        <taxon>Archaea</taxon>
        <taxon>Thermoproteota</taxon>
        <taxon>Thermoprotei</taxon>
        <taxon>Sulfolobales</taxon>
        <taxon>Sulfolobaceae</taxon>
        <taxon>Sulfolobus</taxon>
    </lineage>
</organism>
<dbReference type="GeneID" id="89335476"/>
<evidence type="ECO:0000313" key="2">
    <source>
        <dbReference type="Proteomes" id="UP001432202"/>
    </source>
</evidence>
<dbReference type="Proteomes" id="UP001432202">
    <property type="component" value="Chromosome"/>
</dbReference>
<proteinExistence type="predicted"/>
<reference evidence="1 2" key="1">
    <citation type="submission" date="2024-02" db="EMBL/GenBank/DDBJ databases">
        <title>STSV induces naive adaptation in Sulfolobus.</title>
        <authorList>
            <person name="Xiang X."/>
            <person name="Song M."/>
        </authorList>
    </citation>
    <scope>NUCLEOTIDE SEQUENCE [LARGE SCALE GENOMIC DNA]</scope>
    <source>
        <strain evidence="1 2">RT2</strain>
    </source>
</reference>
<sequence length="118" mass="13790">MVRQLSIKELEEYLDDDLLKLVKLEEVDKVYYIKSTIIASYEKFFSTFLPSYVKYFVVVSRDLPNKLIKESLIRAKDPLEVSCYISAKLPEKSILIVGLQMNNIKKKEEVKEKQPLLS</sequence>
<gene>
    <name evidence="1" type="ORF">V6M85_01865</name>
</gene>
<dbReference type="EMBL" id="CP146016">
    <property type="protein sequence ID" value="WWQ61741.1"/>
    <property type="molecule type" value="Genomic_DNA"/>
</dbReference>
<protein>
    <submittedName>
        <fullName evidence="1">DUF4898 domain-containing protein</fullName>
    </submittedName>
</protein>
<dbReference type="InterPro" id="IPR032603">
    <property type="entry name" value="DUF4898"/>
</dbReference>
<keyword evidence="2" id="KW-1185">Reference proteome</keyword>
<dbReference type="RefSeq" id="WP_338604537.1">
    <property type="nucleotide sequence ID" value="NZ_CP146016.1"/>
</dbReference>
<accession>A0AAX4L3W2</accession>